<dbReference type="Gene3D" id="3.40.50.1100">
    <property type="match status" value="2"/>
</dbReference>
<dbReference type="PANTHER" id="PTHR48078:SF11">
    <property type="entry name" value="THREONINE DEHYDRATASE, MITOCHONDRIAL"/>
    <property type="match status" value="1"/>
</dbReference>
<dbReference type="SUPFAM" id="SSF53686">
    <property type="entry name" value="Tryptophan synthase beta subunit-like PLP-dependent enzymes"/>
    <property type="match status" value="1"/>
</dbReference>
<dbReference type="PROSITE" id="PS00165">
    <property type="entry name" value="DEHYDRATASE_SER_THR"/>
    <property type="match status" value="1"/>
</dbReference>
<dbReference type="GO" id="GO:0006567">
    <property type="term" value="P:L-threonine catabolic process"/>
    <property type="evidence" value="ECO:0007669"/>
    <property type="project" value="TreeGrafter"/>
</dbReference>
<reference evidence="13 14" key="1">
    <citation type="submission" date="2016-10" db="EMBL/GenBank/DDBJ databases">
        <authorList>
            <person name="de Groot N.N."/>
        </authorList>
    </citation>
    <scope>NUCLEOTIDE SEQUENCE [LARGE SCALE GENOMIC DNA]</scope>
    <source>
        <strain evidence="13 14">DSM 44892</strain>
    </source>
</reference>
<evidence type="ECO:0000313" key="13">
    <source>
        <dbReference type="EMBL" id="SDH50563.1"/>
    </source>
</evidence>
<dbReference type="AlphaFoldDB" id="A0A1G8CZC8"/>
<name>A0A1G8CZC8_9NOCA</name>
<dbReference type="InterPro" id="IPR000634">
    <property type="entry name" value="Ser/Thr_deHydtase_PyrdxlP-BS"/>
</dbReference>
<evidence type="ECO:0000256" key="1">
    <source>
        <dbReference type="ARBA" id="ARBA00001274"/>
    </source>
</evidence>
<sequence>MSTSLDTAAVLSASALSAAEIDAAMGRIGDVIAATPLQYSERLSELTGAKVYLKREDLQVVRSFKLRGAYNLMAQLTDAERAADVVTASAGNHAQGVAFACRTMQVRGRIYVPANTPKQKRDRIRAHGGAYVELIMVGDTFDAAAAAAADDAKRSGATMVPPFDHPATIAGQGTIAVELLDQLGGAPDVVMVPVGGGGIVAGIATYLREHAPNATVVGVEPTGGASMTAALVAGTPVTLSEIDPFVDGASVRRIGDLPFAAAAQFGAEVASFGAVDAGHRDGGFLVTQVDEGAICTAMLDLYQNEGIIAEPAGALSVAALGGVVFEPGATVVCLVSGGNNDVSRYGEILERSLVHLGLKHYFLVEFPQEPGALRRFLDEVLGPEDDITLFEYVKRNNRETGAALVGIELGSADGLSELLERMEISPMGVERLEPGSPAYRYLT</sequence>
<dbReference type="Proteomes" id="UP000183263">
    <property type="component" value="Unassembled WGS sequence"/>
</dbReference>
<evidence type="ECO:0000256" key="3">
    <source>
        <dbReference type="ARBA" id="ARBA00004810"/>
    </source>
</evidence>
<evidence type="ECO:0000256" key="5">
    <source>
        <dbReference type="ARBA" id="ARBA00011881"/>
    </source>
</evidence>
<dbReference type="CDD" id="cd01562">
    <property type="entry name" value="Thr-dehyd"/>
    <property type="match status" value="1"/>
</dbReference>
<dbReference type="PROSITE" id="PS51672">
    <property type="entry name" value="ACT_LIKE"/>
    <property type="match status" value="1"/>
</dbReference>
<dbReference type="Pfam" id="PF00585">
    <property type="entry name" value="Thr_dehydrat_C"/>
    <property type="match status" value="1"/>
</dbReference>
<keyword evidence="10 12" id="KW-0100">Branched-chain amino acid biosynthesis</keyword>
<dbReference type="FunFam" id="3.40.50.1100:FF:000005">
    <property type="entry name" value="Threonine dehydratase catabolic"/>
    <property type="match status" value="1"/>
</dbReference>
<comment type="cofactor">
    <cofactor evidence="2 12">
        <name>pyridoxal 5'-phosphate</name>
        <dbReference type="ChEBI" id="CHEBI:597326"/>
    </cofactor>
</comment>
<keyword evidence="7 12" id="KW-0412">Isoleucine biosynthesis</keyword>
<evidence type="ECO:0000256" key="8">
    <source>
        <dbReference type="ARBA" id="ARBA00022898"/>
    </source>
</evidence>
<dbReference type="GO" id="GO:0003941">
    <property type="term" value="F:L-serine ammonia-lyase activity"/>
    <property type="evidence" value="ECO:0007669"/>
    <property type="project" value="TreeGrafter"/>
</dbReference>
<accession>A0A1G8CZC8</accession>
<comment type="function">
    <text evidence="11 12">Catalyzes the anaerobic formation of alpha-ketobutyrate and ammonia from threonine in a two-step reaction. The first step involved a dehydration of threonine and a production of enamine intermediates (aminocrotonate), which tautomerizes to its imine form (iminobutyrate). Both intermediates are unstable and short-lived. The second step is the nonenzymatic hydrolysis of the enamine/imine intermediates to form 2-ketobutyrate and free ammonia. In the low water environment of the cell, the second step is accelerated by RidA.</text>
</comment>
<dbReference type="InterPro" id="IPR036052">
    <property type="entry name" value="TrpB-like_PALP_sf"/>
</dbReference>
<dbReference type="EMBL" id="FNDN01000002">
    <property type="protein sequence ID" value="SDH50563.1"/>
    <property type="molecule type" value="Genomic_DNA"/>
</dbReference>
<evidence type="ECO:0000256" key="7">
    <source>
        <dbReference type="ARBA" id="ARBA00022624"/>
    </source>
</evidence>
<proteinExistence type="inferred from homology"/>
<comment type="similarity">
    <text evidence="4 12">Belongs to the serine/threonine dehydratase family.</text>
</comment>
<keyword evidence="9 12" id="KW-0456">Lyase</keyword>
<dbReference type="GO" id="GO:0009097">
    <property type="term" value="P:isoleucine biosynthetic process"/>
    <property type="evidence" value="ECO:0007669"/>
    <property type="project" value="UniProtKB-UniRule"/>
</dbReference>
<dbReference type="EC" id="4.3.1.19" evidence="12"/>
<dbReference type="GO" id="GO:0030170">
    <property type="term" value="F:pyridoxal phosphate binding"/>
    <property type="evidence" value="ECO:0007669"/>
    <property type="project" value="InterPro"/>
</dbReference>
<dbReference type="InterPro" id="IPR001926">
    <property type="entry name" value="TrpB-like_PALP"/>
</dbReference>
<dbReference type="Gene3D" id="3.40.1020.10">
    <property type="entry name" value="Biosynthetic Threonine Deaminase, Domain 3"/>
    <property type="match status" value="1"/>
</dbReference>
<dbReference type="GO" id="GO:0004794">
    <property type="term" value="F:threonine deaminase activity"/>
    <property type="evidence" value="ECO:0007669"/>
    <property type="project" value="UniProtKB-UniRule"/>
</dbReference>
<dbReference type="InterPro" id="IPR001721">
    <property type="entry name" value="TD_ACT-like"/>
</dbReference>
<dbReference type="PANTHER" id="PTHR48078">
    <property type="entry name" value="THREONINE DEHYDRATASE, MITOCHONDRIAL-RELATED"/>
    <property type="match status" value="1"/>
</dbReference>
<keyword evidence="6 12" id="KW-0028">Amino-acid biosynthesis</keyword>
<dbReference type="InterPro" id="IPR050147">
    <property type="entry name" value="Ser/Thr_Dehydratase"/>
</dbReference>
<evidence type="ECO:0000313" key="14">
    <source>
        <dbReference type="Proteomes" id="UP000183263"/>
    </source>
</evidence>
<evidence type="ECO:0000256" key="12">
    <source>
        <dbReference type="RuleBase" id="RU362012"/>
    </source>
</evidence>
<keyword evidence="8 12" id="KW-0663">Pyridoxal phosphate</keyword>
<comment type="catalytic activity">
    <reaction evidence="1 12">
        <text>L-threonine = 2-oxobutanoate + NH4(+)</text>
        <dbReference type="Rhea" id="RHEA:22108"/>
        <dbReference type="ChEBI" id="CHEBI:16763"/>
        <dbReference type="ChEBI" id="CHEBI:28938"/>
        <dbReference type="ChEBI" id="CHEBI:57926"/>
        <dbReference type="EC" id="4.3.1.19"/>
    </reaction>
</comment>
<comment type="subunit">
    <text evidence="5 12">Homotetramer.</text>
</comment>
<evidence type="ECO:0000256" key="2">
    <source>
        <dbReference type="ARBA" id="ARBA00001933"/>
    </source>
</evidence>
<dbReference type="InterPro" id="IPR038110">
    <property type="entry name" value="TD_ACT-like_sf"/>
</dbReference>
<dbReference type="UniPathway" id="UPA00047">
    <property type="reaction ID" value="UER00054"/>
</dbReference>
<dbReference type="GO" id="GO:0006565">
    <property type="term" value="P:L-serine catabolic process"/>
    <property type="evidence" value="ECO:0007669"/>
    <property type="project" value="TreeGrafter"/>
</dbReference>
<dbReference type="RefSeq" id="WP_072737752.1">
    <property type="nucleotide sequence ID" value="NZ_CP048813.1"/>
</dbReference>
<evidence type="ECO:0000256" key="6">
    <source>
        <dbReference type="ARBA" id="ARBA00022605"/>
    </source>
</evidence>
<protein>
    <recommendedName>
        <fullName evidence="12">L-threonine dehydratase</fullName>
        <ecNumber evidence="12">4.3.1.19</ecNumber>
    </recommendedName>
    <alternativeName>
        <fullName evidence="12">Threonine deaminase</fullName>
    </alternativeName>
</protein>
<keyword evidence="14" id="KW-1185">Reference proteome</keyword>
<evidence type="ECO:0000256" key="10">
    <source>
        <dbReference type="ARBA" id="ARBA00023304"/>
    </source>
</evidence>
<dbReference type="Pfam" id="PF00291">
    <property type="entry name" value="PALP"/>
    <property type="match status" value="1"/>
</dbReference>
<evidence type="ECO:0000256" key="4">
    <source>
        <dbReference type="ARBA" id="ARBA00010869"/>
    </source>
</evidence>
<dbReference type="FunFam" id="3.40.1020.10:FF:000002">
    <property type="entry name" value="L-threonine dehydratase"/>
    <property type="match status" value="1"/>
</dbReference>
<dbReference type="NCBIfam" id="TIGR02079">
    <property type="entry name" value="THD1"/>
    <property type="match status" value="1"/>
</dbReference>
<organism evidence="13 14">
    <name type="scientific">Rhodococcus triatomae</name>
    <dbReference type="NCBI Taxonomy" id="300028"/>
    <lineage>
        <taxon>Bacteria</taxon>
        <taxon>Bacillati</taxon>
        <taxon>Actinomycetota</taxon>
        <taxon>Actinomycetes</taxon>
        <taxon>Mycobacteriales</taxon>
        <taxon>Nocardiaceae</taxon>
        <taxon>Rhodococcus</taxon>
    </lineage>
</organism>
<dbReference type="InterPro" id="IPR011820">
    <property type="entry name" value="IlvA"/>
</dbReference>
<evidence type="ECO:0000256" key="9">
    <source>
        <dbReference type="ARBA" id="ARBA00023239"/>
    </source>
</evidence>
<dbReference type="NCBIfam" id="NF006390">
    <property type="entry name" value="PRK08639.1"/>
    <property type="match status" value="1"/>
</dbReference>
<evidence type="ECO:0000256" key="11">
    <source>
        <dbReference type="ARBA" id="ARBA00025527"/>
    </source>
</evidence>
<comment type="pathway">
    <text evidence="3 12">Amino-acid biosynthesis; L-isoleucine biosynthesis; 2-oxobutanoate from L-threonine: step 1/1.</text>
</comment>
<gene>
    <name evidence="12" type="primary">ilvA</name>
    <name evidence="13" type="ORF">SAMN05444695_102151</name>
</gene>
<dbReference type="OrthoDB" id="9811476at2"/>